<feature type="transmembrane region" description="Helical" evidence="1">
    <location>
        <begin position="30"/>
        <end position="47"/>
    </location>
</feature>
<keyword evidence="4" id="KW-1185">Reference proteome</keyword>
<keyword evidence="1" id="KW-0812">Transmembrane</keyword>
<evidence type="ECO:0000313" key="3">
    <source>
        <dbReference type="EMBL" id="CAD8102600.1"/>
    </source>
</evidence>
<reference evidence="3" key="1">
    <citation type="submission" date="2021-01" db="EMBL/GenBank/DDBJ databases">
        <authorList>
            <consortium name="Genoscope - CEA"/>
            <person name="William W."/>
        </authorList>
    </citation>
    <scope>NUCLEOTIDE SEQUENCE</scope>
</reference>
<dbReference type="EMBL" id="CAJJDM010000121">
    <property type="protein sequence ID" value="CAD8102600.1"/>
    <property type="molecule type" value="Genomic_DNA"/>
</dbReference>
<accession>A0A8S1PH22</accession>
<comment type="caution">
    <text evidence="3">The sequence shown here is derived from an EMBL/GenBank/DDBJ whole genome shotgun (WGS) entry which is preliminary data.</text>
</comment>
<organism evidence="3 4">
    <name type="scientific">Paramecium primaurelia</name>
    <dbReference type="NCBI Taxonomy" id="5886"/>
    <lineage>
        <taxon>Eukaryota</taxon>
        <taxon>Sar</taxon>
        <taxon>Alveolata</taxon>
        <taxon>Ciliophora</taxon>
        <taxon>Intramacronucleata</taxon>
        <taxon>Oligohymenophorea</taxon>
        <taxon>Peniculida</taxon>
        <taxon>Parameciidae</taxon>
        <taxon>Paramecium</taxon>
    </lineage>
</organism>
<evidence type="ECO:0008006" key="5">
    <source>
        <dbReference type="Google" id="ProtNLM"/>
    </source>
</evidence>
<evidence type="ECO:0000256" key="1">
    <source>
        <dbReference type="SAM" id="Phobius"/>
    </source>
</evidence>
<gene>
    <name evidence="3" type="ORF">PPRIM_AZ9-3.1.T1180191</name>
</gene>
<proteinExistence type="predicted"/>
<feature type="chain" id="PRO_5035746727" description="NADH dehydrogenase subunit 6" evidence="2">
    <location>
        <begin position="21"/>
        <end position="123"/>
    </location>
</feature>
<keyword evidence="1" id="KW-0472">Membrane</keyword>
<keyword evidence="2" id="KW-0732">Signal</keyword>
<keyword evidence="1" id="KW-1133">Transmembrane helix</keyword>
<dbReference type="AlphaFoldDB" id="A0A8S1PH22"/>
<name>A0A8S1PH22_PARPR</name>
<dbReference type="Proteomes" id="UP000688137">
    <property type="component" value="Unassembled WGS sequence"/>
</dbReference>
<feature type="signal peptide" evidence="2">
    <location>
        <begin position="1"/>
        <end position="20"/>
    </location>
</feature>
<protein>
    <recommendedName>
        <fullName evidence="5">NADH dehydrogenase subunit 6</fullName>
    </recommendedName>
</protein>
<evidence type="ECO:0000256" key="2">
    <source>
        <dbReference type="SAM" id="SignalP"/>
    </source>
</evidence>
<sequence>MKKLLAILILLFSIVGLISSFLNVKQEILYFEVGFISYSIFLVIICLKGSSEKVKAIFQSTNILLCILQIHTNYYSTLQCINLSGQNIMIFNMIMFYFSSIKEAPIQLIFFFVSRCVITGINE</sequence>
<evidence type="ECO:0000313" key="4">
    <source>
        <dbReference type="Proteomes" id="UP000688137"/>
    </source>
</evidence>